<evidence type="ECO:0000313" key="2">
    <source>
        <dbReference type="Proteomes" id="UP001396334"/>
    </source>
</evidence>
<gene>
    <name evidence="1" type="ORF">V6N11_039460</name>
</gene>
<evidence type="ECO:0000313" key="1">
    <source>
        <dbReference type="EMBL" id="KAK9026625.1"/>
    </source>
</evidence>
<dbReference type="Proteomes" id="UP001396334">
    <property type="component" value="Unassembled WGS sequence"/>
</dbReference>
<organism evidence="1 2">
    <name type="scientific">Hibiscus sabdariffa</name>
    <name type="common">roselle</name>
    <dbReference type="NCBI Taxonomy" id="183260"/>
    <lineage>
        <taxon>Eukaryota</taxon>
        <taxon>Viridiplantae</taxon>
        <taxon>Streptophyta</taxon>
        <taxon>Embryophyta</taxon>
        <taxon>Tracheophyta</taxon>
        <taxon>Spermatophyta</taxon>
        <taxon>Magnoliopsida</taxon>
        <taxon>eudicotyledons</taxon>
        <taxon>Gunneridae</taxon>
        <taxon>Pentapetalae</taxon>
        <taxon>rosids</taxon>
        <taxon>malvids</taxon>
        <taxon>Malvales</taxon>
        <taxon>Malvaceae</taxon>
        <taxon>Malvoideae</taxon>
        <taxon>Hibiscus</taxon>
    </lineage>
</organism>
<accession>A0ABR2SN38</accession>
<comment type="caution">
    <text evidence="1">The sequence shown here is derived from an EMBL/GenBank/DDBJ whole genome shotgun (WGS) entry which is preliminary data.</text>
</comment>
<sequence>MKTLCLPFCFLPFRNSTPSYFCINVQDPVKFCSSVTSNVWRSPLVGQRRSSRRAWSERNGRRRGEVGWKPGLRISRCGWFRCIVTSLYQIHCTERVRRFDHGISQRPEVQLEYRFNWIYGLTLFKLEFLIHGSMDKERGSKGLGEDGFMTIIVSHAQPFALFHQHSQSVADQVQVRTILFVFSGIMSPLLPMYDTLISLFMIIYLEHFGMRVDTVSSLRIVPEPAEIIAEPSTTIFISEAIEPVNADDPLKDHLRPK</sequence>
<keyword evidence="2" id="KW-1185">Reference proteome</keyword>
<dbReference type="EMBL" id="JBBPBN010000013">
    <property type="protein sequence ID" value="KAK9026625.1"/>
    <property type="molecule type" value="Genomic_DNA"/>
</dbReference>
<reference evidence="1 2" key="1">
    <citation type="journal article" date="2024" name="G3 (Bethesda)">
        <title>Genome assembly of Hibiscus sabdariffa L. provides insights into metabolisms of medicinal natural products.</title>
        <authorList>
            <person name="Kim T."/>
        </authorList>
    </citation>
    <scope>NUCLEOTIDE SEQUENCE [LARGE SCALE GENOMIC DNA]</scope>
    <source>
        <strain evidence="1">TK-2024</strain>
        <tissue evidence="1">Old leaves</tissue>
    </source>
</reference>
<proteinExistence type="predicted"/>
<name>A0ABR2SN38_9ROSI</name>
<protein>
    <submittedName>
        <fullName evidence="1">Uncharacterized protein</fullName>
    </submittedName>
</protein>